<dbReference type="PANTHER" id="PTHR35010:SF2">
    <property type="entry name" value="BLL4672 PROTEIN"/>
    <property type="match status" value="1"/>
</dbReference>
<dbReference type="Proteomes" id="UP001235712">
    <property type="component" value="Unassembled WGS sequence"/>
</dbReference>
<dbReference type="SMART" id="SM00530">
    <property type="entry name" value="HTH_XRE"/>
    <property type="match status" value="1"/>
</dbReference>
<dbReference type="Gene3D" id="1.10.260.40">
    <property type="entry name" value="lambda repressor-like DNA-binding domains"/>
    <property type="match status" value="1"/>
</dbReference>
<protein>
    <submittedName>
        <fullName evidence="2">Transcriptional regulator with XRE-family HTH domain</fullName>
    </submittedName>
</protein>
<dbReference type="InterPro" id="IPR001387">
    <property type="entry name" value="Cro/C1-type_HTH"/>
</dbReference>
<reference evidence="2 3" key="1">
    <citation type="submission" date="2023-07" db="EMBL/GenBank/DDBJ databases">
        <title>Sequencing the genomes of 1000 actinobacteria strains.</title>
        <authorList>
            <person name="Klenk H.-P."/>
        </authorList>
    </citation>
    <scope>NUCLEOTIDE SEQUENCE [LARGE SCALE GENOMIC DNA]</scope>
    <source>
        <strain evidence="2 3">DSM 44388</strain>
    </source>
</reference>
<keyword evidence="3" id="KW-1185">Reference proteome</keyword>
<evidence type="ECO:0000313" key="3">
    <source>
        <dbReference type="Proteomes" id="UP001235712"/>
    </source>
</evidence>
<dbReference type="Gene3D" id="3.30.450.180">
    <property type="match status" value="1"/>
</dbReference>
<dbReference type="SUPFAM" id="SSF47413">
    <property type="entry name" value="lambda repressor-like DNA-binding domains"/>
    <property type="match status" value="1"/>
</dbReference>
<dbReference type="RefSeq" id="WP_307241405.1">
    <property type="nucleotide sequence ID" value="NZ_JAUSQZ010000001.1"/>
</dbReference>
<dbReference type="InterPro" id="IPR041413">
    <property type="entry name" value="MLTR_LBD"/>
</dbReference>
<dbReference type="PROSITE" id="PS50943">
    <property type="entry name" value="HTH_CROC1"/>
    <property type="match status" value="1"/>
</dbReference>
<dbReference type="EMBL" id="JAUSQZ010000001">
    <property type="protein sequence ID" value="MDP9826526.1"/>
    <property type="molecule type" value="Genomic_DNA"/>
</dbReference>
<comment type="caution">
    <text evidence="2">The sequence shown here is derived from an EMBL/GenBank/DDBJ whole genome shotgun (WGS) entry which is preliminary data.</text>
</comment>
<dbReference type="Pfam" id="PF17765">
    <property type="entry name" value="MLTR_LBD"/>
    <property type="match status" value="1"/>
</dbReference>
<dbReference type="CDD" id="cd00093">
    <property type="entry name" value="HTH_XRE"/>
    <property type="match status" value="1"/>
</dbReference>
<evidence type="ECO:0000313" key="2">
    <source>
        <dbReference type="EMBL" id="MDP9826526.1"/>
    </source>
</evidence>
<gene>
    <name evidence="2" type="ORF">J2S57_002275</name>
</gene>
<dbReference type="InterPro" id="IPR010982">
    <property type="entry name" value="Lambda_DNA-bd_dom_sf"/>
</dbReference>
<accession>A0ABT9P1G0</accession>
<evidence type="ECO:0000259" key="1">
    <source>
        <dbReference type="PROSITE" id="PS50943"/>
    </source>
</evidence>
<name>A0ABT9P1G0_9ACTN</name>
<organism evidence="2 3">
    <name type="scientific">Kineosporia succinea</name>
    <dbReference type="NCBI Taxonomy" id="84632"/>
    <lineage>
        <taxon>Bacteria</taxon>
        <taxon>Bacillati</taxon>
        <taxon>Actinomycetota</taxon>
        <taxon>Actinomycetes</taxon>
        <taxon>Kineosporiales</taxon>
        <taxon>Kineosporiaceae</taxon>
        <taxon>Kineosporia</taxon>
    </lineage>
</organism>
<sequence length="278" mass="30648">MDEFAQVLRAWRDRVTPEQVGLPAGLNRRASGLRREELALLAGVSVDYVVRLEQGRARHPSAQLLSALARALRLDDHERDHLFRAAGAPLPSRGRVPRHLSPGVQRIVDRLGDVPVGVHTAAYELVHWNPAWAGLFGDPSARSGFARNMIWRYYAGAPDRTVTHSPELEEAFARDLVGHLRTVAGRYPDDPEVTDLIEELTRASEEFRRRWAEASVTELRVSRKTVHHPQVGDLELDCDVLTGGPGDLIIVVMTAAPGSEAAGKLALLRVIGLQTIQA</sequence>
<feature type="domain" description="HTH cro/C1-type" evidence="1">
    <location>
        <begin position="28"/>
        <end position="79"/>
    </location>
</feature>
<proteinExistence type="predicted"/>
<dbReference type="PANTHER" id="PTHR35010">
    <property type="entry name" value="BLL4672 PROTEIN-RELATED"/>
    <property type="match status" value="1"/>
</dbReference>
<dbReference type="Pfam" id="PF13560">
    <property type="entry name" value="HTH_31"/>
    <property type="match status" value="1"/>
</dbReference>